<evidence type="ECO:0000313" key="2">
    <source>
        <dbReference type="Proteomes" id="UP000053669"/>
    </source>
</evidence>
<reference evidence="1 2" key="1">
    <citation type="submission" date="2015-10" db="EMBL/GenBank/DDBJ databases">
        <title>Draft genome sequence of Streptomyces canus DSM 40017, type strain for the species Streptomyces canus.</title>
        <authorList>
            <person name="Ruckert C."/>
            <person name="Winkler A."/>
            <person name="Kalinowski J."/>
            <person name="Kampfer P."/>
            <person name="Glaeser S."/>
        </authorList>
    </citation>
    <scope>NUCLEOTIDE SEQUENCE [LARGE SCALE GENOMIC DNA]</scope>
    <source>
        <strain evidence="1 2">DSM 40017</strain>
    </source>
</reference>
<gene>
    <name evidence="1" type="ORF">AQJ46_25885</name>
</gene>
<organism evidence="1 2">
    <name type="scientific">Streptomyces canus</name>
    <dbReference type="NCBI Taxonomy" id="58343"/>
    <lineage>
        <taxon>Bacteria</taxon>
        <taxon>Bacillati</taxon>
        <taxon>Actinomycetota</taxon>
        <taxon>Actinomycetes</taxon>
        <taxon>Kitasatosporales</taxon>
        <taxon>Streptomycetaceae</taxon>
        <taxon>Streptomyces</taxon>
        <taxon>Streptomyces aurantiacus group</taxon>
    </lineage>
</organism>
<protein>
    <submittedName>
        <fullName evidence="1">Uncharacterized protein</fullName>
    </submittedName>
</protein>
<dbReference type="Proteomes" id="UP000053669">
    <property type="component" value="Unassembled WGS sequence"/>
</dbReference>
<dbReference type="InterPro" id="IPR045592">
    <property type="entry name" value="DUF6461"/>
</dbReference>
<sequence length="205" mass="22668">MTTATDYGWLKERYALLLEGYCITLVRDIAPEELLEELGADGRSRIVGVAGLSGPSYELCAPSRLFVGATAIGHWTLMVEFNGYLGITDKAMLPVSRGRTVVSHFLNVNAVDRFCWYENGDLRLHFEPLFADARYGSHPDELLTEMRESGFDLEEREEDGDHDAYYAALTGASFALAHRLTGIPLTPELFSTAEFLCAVAPVPRG</sequence>
<dbReference type="STRING" id="58343.AQJ46_25885"/>
<comment type="caution">
    <text evidence="1">The sequence shown here is derived from an EMBL/GenBank/DDBJ whole genome shotgun (WGS) entry which is preliminary data.</text>
</comment>
<name>A0A101S357_9ACTN</name>
<dbReference type="EMBL" id="LMWU01000024">
    <property type="protein sequence ID" value="KUN66453.1"/>
    <property type="molecule type" value="Genomic_DNA"/>
</dbReference>
<evidence type="ECO:0000313" key="1">
    <source>
        <dbReference type="EMBL" id="KUN66453.1"/>
    </source>
</evidence>
<dbReference type="AlphaFoldDB" id="A0A101S357"/>
<proteinExistence type="predicted"/>
<dbReference type="Pfam" id="PF20062">
    <property type="entry name" value="DUF6461"/>
    <property type="match status" value="1"/>
</dbReference>
<accession>A0A101S357</accession>